<name>A0A811UZX9_CERCA</name>
<dbReference type="Proteomes" id="UP000606786">
    <property type="component" value="Unassembled WGS sequence"/>
</dbReference>
<gene>
    <name evidence="1" type="ORF">CCAP1982_LOCUS12821</name>
</gene>
<dbReference type="EMBL" id="CAJHJT010000034">
    <property type="protein sequence ID" value="CAD7004410.1"/>
    <property type="molecule type" value="Genomic_DNA"/>
</dbReference>
<evidence type="ECO:0000313" key="1">
    <source>
        <dbReference type="EMBL" id="CAD7004410.1"/>
    </source>
</evidence>
<evidence type="ECO:0000313" key="2">
    <source>
        <dbReference type="Proteomes" id="UP000606786"/>
    </source>
</evidence>
<organism evidence="1 2">
    <name type="scientific">Ceratitis capitata</name>
    <name type="common">Mediterranean fruit fly</name>
    <name type="synonym">Tephritis capitata</name>
    <dbReference type="NCBI Taxonomy" id="7213"/>
    <lineage>
        <taxon>Eukaryota</taxon>
        <taxon>Metazoa</taxon>
        <taxon>Ecdysozoa</taxon>
        <taxon>Arthropoda</taxon>
        <taxon>Hexapoda</taxon>
        <taxon>Insecta</taxon>
        <taxon>Pterygota</taxon>
        <taxon>Neoptera</taxon>
        <taxon>Endopterygota</taxon>
        <taxon>Diptera</taxon>
        <taxon>Brachycera</taxon>
        <taxon>Muscomorpha</taxon>
        <taxon>Tephritoidea</taxon>
        <taxon>Tephritidae</taxon>
        <taxon>Ceratitis</taxon>
        <taxon>Ceratitis</taxon>
    </lineage>
</organism>
<reference evidence="1" key="1">
    <citation type="submission" date="2020-11" db="EMBL/GenBank/DDBJ databases">
        <authorList>
            <person name="Whitehead M."/>
        </authorList>
    </citation>
    <scope>NUCLEOTIDE SEQUENCE</scope>
    <source>
        <strain evidence="1">EGII</strain>
    </source>
</reference>
<proteinExistence type="predicted"/>
<sequence length="116" mass="13007">MPVISAIEPTIHPCAKPTAISASDAPPAIHSVVVRFQFNVHSLCQEIRRHEVCSLQPQLTNTPTMVSMLSGWTTNGKYPKSSRTLGCCRSNCRQKLWRIYFLVINMAEIKDLSYMG</sequence>
<dbReference type="AlphaFoldDB" id="A0A811UZX9"/>
<protein>
    <submittedName>
        <fullName evidence="1">(Mediterranean fruit fly) hypothetical protein</fullName>
    </submittedName>
</protein>
<keyword evidence="2" id="KW-1185">Reference proteome</keyword>
<comment type="caution">
    <text evidence="1">The sequence shown here is derived from an EMBL/GenBank/DDBJ whole genome shotgun (WGS) entry which is preliminary data.</text>
</comment>
<accession>A0A811UZX9</accession>